<evidence type="ECO:0000313" key="7">
    <source>
        <dbReference type="Proteomes" id="UP000233293"/>
    </source>
</evidence>
<sequence length="338" mass="36975">MIRKLGYLLSLARERHFGRAAAAVHISQPTLSNAIRQLEQDLRVPIVVRGRVFQGFTPEGEKVLEYARQILADCAGLRQELGSFGQGLSGVVRIGVIPTALPAVAHLVTPFSARHPHVRTQILSSSSRDIQRGLDEFSLDAAVTYLDNEALVNVRMAALYSEHYFLLTQRSGIFGGRTSLTWTEAAGLPLCLLTPDMQNRRIVESAFRMAGCAVRPAMETNSLINLCTMVSHGPWSSIIPGQLVALWPPGDNLIALHLTGPDIAHVVGLVYADRTPAIPSALALAKTLTEDDVPRRIAEMTRQALMKAGIDSPALLPDRYRKVEKTNISHDNIISKII</sequence>
<keyword evidence="4" id="KW-0804">Transcription</keyword>
<evidence type="ECO:0000313" key="6">
    <source>
        <dbReference type="EMBL" id="PKU25605.1"/>
    </source>
</evidence>
<dbReference type="SUPFAM" id="SSF53850">
    <property type="entry name" value="Periplasmic binding protein-like II"/>
    <property type="match status" value="1"/>
</dbReference>
<dbReference type="Proteomes" id="UP000233293">
    <property type="component" value="Unassembled WGS sequence"/>
</dbReference>
<dbReference type="InterPro" id="IPR005119">
    <property type="entry name" value="LysR_subst-bd"/>
</dbReference>
<dbReference type="Gene3D" id="1.10.10.10">
    <property type="entry name" value="Winged helix-like DNA-binding domain superfamily/Winged helix DNA-binding domain"/>
    <property type="match status" value="1"/>
</dbReference>
<dbReference type="EMBL" id="PIUM01000004">
    <property type="protein sequence ID" value="PKU25605.1"/>
    <property type="molecule type" value="Genomic_DNA"/>
</dbReference>
<evidence type="ECO:0000256" key="4">
    <source>
        <dbReference type="ARBA" id="ARBA00023163"/>
    </source>
</evidence>
<reference evidence="7" key="1">
    <citation type="submission" date="2017-12" db="EMBL/GenBank/DDBJ databases">
        <title>Draft genome sequence of Telmatospirillum siberiense 26-4b1T, an acidotolerant peatland alphaproteobacterium potentially involved in sulfur cycling.</title>
        <authorList>
            <person name="Hausmann B."/>
            <person name="Pjevac P."/>
            <person name="Schreck K."/>
            <person name="Herbold C.W."/>
            <person name="Daims H."/>
            <person name="Wagner M."/>
            <person name="Pester M."/>
            <person name="Loy A."/>
        </authorList>
    </citation>
    <scope>NUCLEOTIDE SEQUENCE [LARGE SCALE GENOMIC DNA]</scope>
    <source>
        <strain evidence="7">26-4b1</strain>
    </source>
</reference>
<keyword evidence="2" id="KW-0805">Transcription regulation</keyword>
<dbReference type="Gene3D" id="3.40.190.290">
    <property type="match status" value="1"/>
</dbReference>
<feature type="domain" description="HTH lysR-type" evidence="5">
    <location>
        <begin position="1"/>
        <end position="57"/>
    </location>
</feature>
<dbReference type="Pfam" id="PF03466">
    <property type="entry name" value="LysR_substrate"/>
    <property type="match status" value="1"/>
</dbReference>
<gene>
    <name evidence="6" type="ORF">CWS72_05970</name>
</gene>
<protein>
    <submittedName>
        <fullName evidence="6">LysR family transcriptional regulator</fullName>
    </submittedName>
</protein>
<evidence type="ECO:0000256" key="1">
    <source>
        <dbReference type="ARBA" id="ARBA00009437"/>
    </source>
</evidence>
<dbReference type="RefSeq" id="WP_101249660.1">
    <property type="nucleotide sequence ID" value="NZ_PIUM01000004.1"/>
</dbReference>
<dbReference type="GO" id="GO:0005829">
    <property type="term" value="C:cytosol"/>
    <property type="evidence" value="ECO:0007669"/>
    <property type="project" value="TreeGrafter"/>
</dbReference>
<dbReference type="PANTHER" id="PTHR30419">
    <property type="entry name" value="HTH-TYPE TRANSCRIPTIONAL REGULATOR YBHD"/>
    <property type="match status" value="1"/>
</dbReference>
<dbReference type="PANTHER" id="PTHR30419:SF31">
    <property type="entry name" value="BLR3139 PROTEIN"/>
    <property type="match status" value="1"/>
</dbReference>
<accession>A0A2N3PYZ6</accession>
<proteinExistence type="inferred from homology"/>
<comment type="similarity">
    <text evidence="1">Belongs to the LysR transcriptional regulatory family.</text>
</comment>
<dbReference type="OrthoDB" id="9775392at2"/>
<keyword evidence="7" id="KW-1185">Reference proteome</keyword>
<dbReference type="PROSITE" id="PS50931">
    <property type="entry name" value="HTH_LYSR"/>
    <property type="match status" value="1"/>
</dbReference>
<name>A0A2N3PYZ6_9PROT</name>
<dbReference type="InterPro" id="IPR036388">
    <property type="entry name" value="WH-like_DNA-bd_sf"/>
</dbReference>
<dbReference type="GO" id="GO:0003700">
    <property type="term" value="F:DNA-binding transcription factor activity"/>
    <property type="evidence" value="ECO:0007669"/>
    <property type="project" value="InterPro"/>
</dbReference>
<evidence type="ECO:0000259" key="5">
    <source>
        <dbReference type="PROSITE" id="PS50931"/>
    </source>
</evidence>
<comment type="caution">
    <text evidence="6">The sequence shown here is derived from an EMBL/GenBank/DDBJ whole genome shotgun (WGS) entry which is preliminary data.</text>
</comment>
<keyword evidence="3" id="KW-0238">DNA-binding</keyword>
<evidence type="ECO:0000256" key="2">
    <source>
        <dbReference type="ARBA" id="ARBA00023015"/>
    </source>
</evidence>
<dbReference type="PRINTS" id="PR00039">
    <property type="entry name" value="HTHLYSR"/>
</dbReference>
<dbReference type="InterPro" id="IPR036390">
    <property type="entry name" value="WH_DNA-bd_sf"/>
</dbReference>
<dbReference type="GO" id="GO:0003677">
    <property type="term" value="F:DNA binding"/>
    <property type="evidence" value="ECO:0007669"/>
    <property type="project" value="UniProtKB-KW"/>
</dbReference>
<dbReference type="Pfam" id="PF00126">
    <property type="entry name" value="HTH_1"/>
    <property type="match status" value="1"/>
</dbReference>
<dbReference type="SUPFAM" id="SSF46785">
    <property type="entry name" value="Winged helix' DNA-binding domain"/>
    <property type="match status" value="1"/>
</dbReference>
<evidence type="ECO:0000256" key="3">
    <source>
        <dbReference type="ARBA" id="ARBA00023125"/>
    </source>
</evidence>
<organism evidence="6 7">
    <name type="scientific">Telmatospirillum siberiense</name>
    <dbReference type="NCBI Taxonomy" id="382514"/>
    <lineage>
        <taxon>Bacteria</taxon>
        <taxon>Pseudomonadati</taxon>
        <taxon>Pseudomonadota</taxon>
        <taxon>Alphaproteobacteria</taxon>
        <taxon>Rhodospirillales</taxon>
        <taxon>Rhodospirillaceae</taxon>
        <taxon>Telmatospirillum</taxon>
    </lineage>
</organism>
<dbReference type="AlphaFoldDB" id="A0A2N3PYZ6"/>
<dbReference type="InterPro" id="IPR050950">
    <property type="entry name" value="HTH-type_LysR_regulators"/>
</dbReference>
<dbReference type="InterPro" id="IPR000847">
    <property type="entry name" value="LysR_HTH_N"/>
</dbReference>
<dbReference type="CDD" id="cd05466">
    <property type="entry name" value="PBP2_LTTR_substrate"/>
    <property type="match status" value="1"/>
</dbReference>